<dbReference type="Pfam" id="PF00535">
    <property type="entry name" value="Glycos_transf_2"/>
    <property type="match status" value="1"/>
</dbReference>
<evidence type="ECO:0000259" key="2">
    <source>
        <dbReference type="Pfam" id="PF00535"/>
    </source>
</evidence>
<dbReference type="Gene3D" id="3.90.550.10">
    <property type="entry name" value="Spore Coat Polysaccharide Biosynthesis Protein SpsA, Chain A"/>
    <property type="match status" value="1"/>
</dbReference>
<reference evidence="3 4" key="1">
    <citation type="submission" date="2022-06" db="EMBL/GenBank/DDBJ databases">
        <title>Genomic Encyclopedia of Type Strains, Phase I: the one thousand microbial genomes (KMG-I) project.</title>
        <authorList>
            <person name="Kyrpides N."/>
        </authorList>
    </citation>
    <scope>NUCLEOTIDE SEQUENCE [LARGE SCALE GENOMIC DNA]</scope>
    <source>
        <strain evidence="3 4">DSM 43889</strain>
    </source>
</reference>
<dbReference type="Proteomes" id="UP000791080">
    <property type="component" value="Unassembled WGS sequence"/>
</dbReference>
<gene>
    <name evidence="3" type="ORF">G443_003967</name>
</gene>
<dbReference type="CDD" id="cd04186">
    <property type="entry name" value="GT_2_like_c"/>
    <property type="match status" value="1"/>
</dbReference>
<name>A0ABT1JME2_ACTCY</name>
<keyword evidence="4" id="KW-1185">Reference proteome</keyword>
<dbReference type="PANTHER" id="PTHR43179">
    <property type="entry name" value="RHAMNOSYLTRANSFERASE WBBL"/>
    <property type="match status" value="1"/>
</dbReference>
<dbReference type="SUPFAM" id="SSF53448">
    <property type="entry name" value="Nucleotide-diphospho-sugar transferases"/>
    <property type="match status" value="1"/>
</dbReference>
<sequence>MAHERSTAEWSAVTSSSAQSRKPATYGDDVAVVTVTYSPGETIDRFLDTLVTATERTPKVVLADNGSTDGAPERAAERPNVELAPTGGNLGYGRAANHGVERLGDEVGWVVVANPDLEWTPGSLDVLLAAAERWPRGGAFGPLIREPAGDVYPSARLLPSLGRGVGHAVLGKVWSDNPWSRAYRQSDTAVVERTAGWLSGSCQLFRREAFDSVGGFDPRYFMYFEDVDLGDRLARAGWLNVYVPSAEVMHVGGASTSTASERMLAAHHRSAYRYLSDRHQGPAWAPLRFALRTGLNARYRWELRGSRRTGG</sequence>
<organism evidence="3 4">
    <name type="scientific">Actinoalloteichus caeruleus DSM 43889</name>
    <dbReference type="NCBI Taxonomy" id="1120930"/>
    <lineage>
        <taxon>Bacteria</taxon>
        <taxon>Bacillati</taxon>
        <taxon>Actinomycetota</taxon>
        <taxon>Actinomycetes</taxon>
        <taxon>Pseudonocardiales</taxon>
        <taxon>Pseudonocardiaceae</taxon>
        <taxon>Actinoalloteichus</taxon>
        <taxon>Actinoalloteichus cyanogriseus</taxon>
    </lineage>
</organism>
<evidence type="ECO:0000256" key="1">
    <source>
        <dbReference type="SAM" id="MobiDB-lite"/>
    </source>
</evidence>
<dbReference type="InterPro" id="IPR001173">
    <property type="entry name" value="Glyco_trans_2-like"/>
</dbReference>
<feature type="region of interest" description="Disordered" evidence="1">
    <location>
        <begin position="1"/>
        <end position="25"/>
    </location>
</feature>
<evidence type="ECO:0000313" key="4">
    <source>
        <dbReference type="Proteomes" id="UP000791080"/>
    </source>
</evidence>
<comment type="caution">
    <text evidence="3">The sequence shown here is derived from an EMBL/GenBank/DDBJ whole genome shotgun (WGS) entry which is preliminary data.</text>
</comment>
<feature type="compositionally biased region" description="Polar residues" evidence="1">
    <location>
        <begin position="8"/>
        <end position="22"/>
    </location>
</feature>
<dbReference type="EMBL" id="AUBJ02000001">
    <property type="protein sequence ID" value="MCP2333697.1"/>
    <property type="molecule type" value="Genomic_DNA"/>
</dbReference>
<feature type="domain" description="Glycosyltransferase 2-like" evidence="2">
    <location>
        <begin position="32"/>
        <end position="213"/>
    </location>
</feature>
<evidence type="ECO:0000313" key="3">
    <source>
        <dbReference type="EMBL" id="MCP2333697.1"/>
    </source>
</evidence>
<dbReference type="PANTHER" id="PTHR43179:SF7">
    <property type="entry name" value="RHAMNOSYLTRANSFERASE WBBL"/>
    <property type="match status" value="1"/>
</dbReference>
<accession>A0ABT1JME2</accession>
<protein>
    <submittedName>
        <fullName evidence="3">N-acetylglucosaminyl-diphospho-decaprenol L-rhamnosyltransferase</fullName>
    </submittedName>
</protein>
<dbReference type="InterPro" id="IPR029044">
    <property type="entry name" value="Nucleotide-diphossugar_trans"/>
</dbReference>
<proteinExistence type="predicted"/>